<dbReference type="PATRIC" id="fig|56193.3.peg.2443"/>
<evidence type="ECO:0000256" key="1">
    <source>
        <dbReference type="SAM" id="MobiDB-lite"/>
    </source>
</evidence>
<sequence length="211" mass="22796">MPLPDHSGHEPQAGKASTGLQTPRETRVTTILLIGKLMSRHGEALCRIRNLSSGGLMAEVHVPLHEDDPVQIELKAGDQLAGSVRWTREGRLGIAFDEPIDVAAMLARATVKTAAQGLVRAPRFAVDCLAELRSDGRRHTGRLVNLSQGGARVEADFEPEEAKLLILAIPGLPDRRGAVRWVGNGAIGLSFLEPLAFEELGLWLVEQQGKV</sequence>
<evidence type="ECO:0000313" key="3">
    <source>
        <dbReference type="EMBL" id="KKW92077.1"/>
    </source>
</evidence>
<dbReference type="EMBL" id="LBIC01000005">
    <property type="protein sequence ID" value="KKW92077.1"/>
    <property type="molecule type" value="Genomic_DNA"/>
</dbReference>
<gene>
    <name evidence="3" type="ORF">YP76_11755</name>
</gene>
<dbReference type="Pfam" id="PF07238">
    <property type="entry name" value="PilZ"/>
    <property type="match status" value="2"/>
</dbReference>
<dbReference type="GO" id="GO:0035438">
    <property type="term" value="F:cyclic-di-GMP binding"/>
    <property type="evidence" value="ECO:0007669"/>
    <property type="project" value="InterPro"/>
</dbReference>
<dbReference type="AlphaFoldDB" id="A0A0M3APF9"/>
<feature type="domain" description="PilZ" evidence="2">
    <location>
        <begin position="120"/>
        <end position="193"/>
    </location>
</feature>
<dbReference type="InterPro" id="IPR009875">
    <property type="entry name" value="PilZ_domain"/>
</dbReference>
<comment type="caution">
    <text evidence="3">The sequence shown here is derived from an EMBL/GenBank/DDBJ whole genome shotgun (WGS) entry which is preliminary data.</text>
</comment>
<evidence type="ECO:0000259" key="2">
    <source>
        <dbReference type="Pfam" id="PF07238"/>
    </source>
</evidence>
<proteinExistence type="predicted"/>
<name>A0A0M3APF9_9SPHN</name>
<feature type="region of interest" description="Disordered" evidence="1">
    <location>
        <begin position="1"/>
        <end position="22"/>
    </location>
</feature>
<dbReference type="Proteomes" id="UP000033874">
    <property type="component" value="Unassembled WGS sequence"/>
</dbReference>
<reference evidence="3 4" key="1">
    <citation type="submission" date="2015-04" db="EMBL/GenBank/DDBJ databases">
        <title>Genome sequence of aromatic hydrocarbons-degrading Sphingobium chungbukense DJ77.</title>
        <authorList>
            <person name="Kim Y.-C."/>
            <person name="Chae J.-C."/>
        </authorList>
    </citation>
    <scope>NUCLEOTIDE SEQUENCE [LARGE SCALE GENOMIC DNA]</scope>
    <source>
        <strain evidence="3 4">DJ77</strain>
    </source>
</reference>
<organism evidence="3 4">
    <name type="scientific">Sphingobium chungbukense</name>
    <dbReference type="NCBI Taxonomy" id="56193"/>
    <lineage>
        <taxon>Bacteria</taxon>
        <taxon>Pseudomonadati</taxon>
        <taxon>Pseudomonadota</taxon>
        <taxon>Alphaproteobacteria</taxon>
        <taxon>Sphingomonadales</taxon>
        <taxon>Sphingomonadaceae</taxon>
        <taxon>Sphingobium</taxon>
    </lineage>
</organism>
<accession>A0A0M3APF9</accession>
<dbReference type="RefSeq" id="WP_046764087.1">
    <property type="nucleotide sequence ID" value="NZ_LBIC01000005.1"/>
</dbReference>
<protein>
    <recommendedName>
        <fullName evidence="2">PilZ domain-containing protein</fullName>
    </recommendedName>
</protein>
<evidence type="ECO:0000313" key="4">
    <source>
        <dbReference type="Proteomes" id="UP000033874"/>
    </source>
</evidence>
<feature type="domain" description="PilZ" evidence="2">
    <location>
        <begin position="27"/>
        <end position="104"/>
    </location>
</feature>
<keyword evidence="4" id="KW-1185">Reference proteome</keyword>
<dbReference type="SUPFAM" id="SSF141371">
    <property type="entry name" value="PilZ domain-like"/>
    <property type="match status" value="2"/>
</dbReference>